<feature type="signal peptide" evidence="1">
    <location>
        <begin position="1"/>
        <end position="17"/>
    </location>
</feature>
<dbReference type="SUPFAM" id="SSF82153">
    <property type="entry name" value="FAS1 domain"/>
    <property type="match status" value="2"/>
</dbReference>
<dbReference type="SMART" id="SM00554">
    <property type="entry name" value="FAS1"/>
    <property type="match status" value="2"/>
</dbReference>
<dbReference type="Proteomes" id="UP001375240">
    <property type="component" value="Unassembled WGS sequence"/>
</dbReference>
<comment type="caution">
    <text evidence="3">The sequence shown here is derived from an EMBL/GenBank/DDBJ whole genome shotgun (WGS) entry which is preliminary data.</text>
</comment>
<evidence type="ECO:0000313" key="3">
    <source>
        <dbReference type="EMBL" id="KAK6352975.1"/>
    </source>
</evidence>
<feature type="domain" description="FAS1" evidence="2">
    <location>
        <begin position="187"/>
        <end position="311"/>
    </location>
</feature>
<dbReference type="AlphaFoldDB" id="A0AAV9V1L9"/>
<dbReference type="PANTHER" id="PTHR10900">
    <property type="entry name" value="PERIOSTIN-RELATED"/>
    <property type="match status" value="1"/>
</dbReference>
<dbReference type="InterPro" id="IPR050904">
    <property type="entry name" value="Adhesion/Biosynth-related"/>
</dbReference>
<dbReference type="PROSITE" id="PS50213">
    <property type="entry name" value="FAS1"/>
    <property type="match status" value="2"/>
</dbReference>
<accession>A0AAV9V1L9</accession>
<sequence>MHYKITTIALLASAASAQSFYDVIQKQPTLSLFATIIKTFNETFADILSAASASDTRTILVPNNRAVATYLQKNDIRSATEISAENVRPFLSYHVLMNNVSSEDFLQPGGSIVESTLKDPEFALLKNNAGQVVFGHKASESTEQAKAGAVEVKSGLGDSVKIVESNIQFDNGQFHVVDGLLTLPANCSNTIAHLGAEKLVTYIGRVGLLDALDGTPGATCFAPTDAAIEAALPVLMGLSDAELIDAIKFHILLDPYYTSNLTDGQMLETASIGRSVRVNIVGGQYYFNGVKAITTNDIVRNGVAYVLDGIMPYEFNGIIPTNSTVTTSAAVSTSTIGIGSNSTVTTSASGTVTVTTGSISTSAPTATDEPSAASTARVPGVLLLTAAALTWFLL</sequence>
<feature type="domain" description="FAS1" evidence="2">
    <location>
        <begin position="17"/>
        <end position="181"/>
    </location>
</feature>
<dbReference type="Pfam" id="PF02469">
    <property type="entry name" value="Fasciclin"/>
    <property type="match status" value="2"/>
</dbReference>
<protein>
    <recommendedName>
        <fullName evidence="2">FAS1 domain-containing protein</fullName>
    </recommendedName>
</protein>
<gene>
    <name evidence="3" type="ORF">TWF696_004965</name>
</gene>
<evidence type="ECO:0000259" key="2">
    <source>
        <dbReference type="PROSITE" id="PS50213"/>
    </source>
</evidence>
<evidence type="ECO:0000256" key="1">
    <source>
        <dbReference type="SAM" id="SignalP"/>
    </source>
</evidence>
<keyword evidence="1" id="KW-0732">Signal</keyword>
<dbReference type="PANTHER" id="PTHR10900:SF77">
    <property type="entry name" value="FI19380P1"/>
    <property type="match status" value="1"/>
</dbReference>
<evidence type="ECO:0000313" key="4">
    <source>
        <dbReference type="Proteomes" id="UP001375240"/>
    </source>
</evidence>
<proteinExistence type="predicted"/>
<reference evidence="3 4" key="1">
    <citation type="submission" date="2019-10" db="EMBL/GenBank/DDBJ databases">
        <authorList>
            <person name="Palmer J.M."/>
        </authorList>
    </citation>
    <scope>NUCLEOTIDE SEQUENCE [LARGE SCALE GENOMIC DNA]</scope>
    <source>
        <strain evidence="3 4">TWF696</strain>
    </source>
</reference>
<organism evidence="3 4">
    <name type="scientific">Orbilia brochopaga</name>
    <dbReference type="NCBI Taxonomy" id="3140254"/>
    <lineage>
        <taxon>Eukaryota</taxon>
        <taxon>Fungi</taxon>
        <taxon>Dikarya</taxon>
        <taxon>Ascomycota</taxon>
        <taxon>Pezizomycotina</taxon>
        <taxon>Orbiliomycetes</taxon>
        <taxon>Orbiliales</taxon>
        <taxon>Orbiliaceae</taxon>
        <taxon>Orbilia</taxon>
    </lineage>
</organism>
<dbReference type="InterPro" id="IPR000782">
    <property type="entry name" value="FAS1_domain"/>
</dbReference>
<name>A0AAV9V1L9_9PEZI</name>
<dbReference type="InterPro" id="IPR036378">
    <property type="entry name" value="FAS1_dom_sf"/>
</dbReference>
<feature type="chain" id="PRO_5043788022" description="FAS1 domain-containing protein" evidence="1">
    <location>
        <begin position="18"/>
        <end position="394"/>
    </location>
</feature>
<dbReference type="EMBL" id="JAVHNQ010000003">
    <property type="protein sequence ID" value="KAK6352975.1"/>
    <property type="molecule type" value="Genomic_DNA"/>
</dbReference>
<keyword evidence="4" id="KW-1185">Reference proteome</keyword>
<dbReference type="Gene3D" id="2.30.180.10">
    <property type="entry name" value="FAS1 domain"/>
    <property type="match status" value="2"/>
</dbReference>